<dbReference type="EMBL" id="JBCDNA010000001">
    <property type="protein sequence ID" value="MEL4454847.1"/>
    <property type="molecule type" value="Genomic_DNA"/>
</dbReference>
<accession>A0ABU9KXD6</accession>
<name>A0ABU9KXD6_9FLAO</name>
<sequence>MSFKRSFEDISIQELFQKLRSIIDYFESGYEITDDYPYMYLILKKRIKHLEKIYLKMNYIEDQ</sequence>
<evidence type="ECO:0000313" key="1">
    <source>
        <dbReference type="EMBL" id="MEL4454847.1"/>
    </source>
</evidence>
<reference evidence="1 2" key="1">
    <citation type="submission" date="2024-04" db="EMBL/GenBank/DDBJ databases">
        <title>whole genome sequencing of Lutimonas vermicola strain IMCC1616.</title>
        <authorList>
            <person name="Bae S.S."/>
        </authorList>
    </citation>
    <scope>NUCLEOTIDE SEQUENCE [LARGE SCALE GENOMIC DNA]</scope>
    <source>
        <strain evidence="1 2">IMCC1616</strain>
    </source>
</reference>
<gene>
    <name evidence="1" type="ORF">AABB81_03005</name>
</gene>
<keyword evidence="2" id="KW-1185">Reference proteome</keyword>
<protein>
    <submittedName>
        <fullName evidence="1">Uncharacterized protein</fullName>
    </submittedName>
</protein>
<organism evidence="1 2">
    <name type="scientific">Lutimonas vermicola</name>
    <dbReference type="NCBI Taxonomy" id="414288"/>
    <lineage>
        <taxon>Bacteria</taxon>
        <taxon>Pseudomonadati</taxon>
        <taxon>Bacteroidota</taxon>
        <taxon>Flavobacteriia</taxon>
        <taxon>Flavobacteriales</taxon>
        <taxon>Flavobacteriaceae</taxon>
        <taxon>Lutimonas</taxon>
    </lineage>
</organism>
<evidence type="ECO:0000313" key="2">
    <source>
        <dbReference type="Proteomes" id="UP001474120"/>
    </source>
</evidence>
<dbReference type="Proteomes" id="UP001474120">
    <property type="component" value="Unassembled WGS sequence"/>
</dbReference>
<dbReference type="RefSeq" id="WP_342158515.1">
    <property type="nucleotide sequence ID" value="NZ_JBCDNA010000001.1"/>
</dbReference>
<proteinExistence type="predicted"/>
<comment type="caution">
    <text evidence="1">The sequence shown here is derived from an EMBL/GenBank/DDBJ whole genome shotgun (WGS) entry which is preliminary data.</text>
</comment>